<dbReference type="EMBL" id="KQ086096">
    <property type="protein sequence ID" value="KLO08316.1"/>
    <property type="molecule type" value="Genomic_DNA"/>
</dbReference>
<dbReference type="STRING" id="27342.A0A0H2RTZ7"/>
<proteinExistence type="predicted"/>
<dbReference type="PROSITE" id="PS50157">
    <property type="entry name" value="ZINC_FINGER_C2H2_2"/>
    <property type="match status" value="1"/>
</dbReference>
<reference evidence="4 5" key="1">
    <citation type="submission" date="2015-04" db="EMBL/GenBank/DDBJ databases">
        <title>Complete genome sequence of Schizopora paradoxa KUC8140, a cosmopolitan wood degrader in East Asia.</title>
        <authorList>
            <consortium name="DOE Joint Genome Institute"/>
            <person name="Min B."/>
            <person name="Park H."/>
            <person name="Jang Y."/>
            <person name="Kim J.-J."/>
            <person name="Kim K.H."/>
            <person name="Pangilinan J."/>
            <person name="Lipzen A."/>
            <person name="Riley R."/>
            <person name="Grigoriev I.V."/>
            <person name="Spatafora J.W."/>
            <person name="Choi I.-G."/>
        </authorList>
    </citation>
    <scope>NUCLEOTIDE SEQUENCE [LARGE SCALE GENOMIC DNA]</scope>
    <source>
        <strain evidence="4 5">KUC8140</strain>
    </source>
</reference>
<dbReference type="SMART" id="SM00355">
    <property type="entry name" value="ZnF_C2H2"/>
    <property type="match status" value="3"/>
</dbReference>
<sequence>MPAKRSSTTRSRVQCSVCEKTFRGPFELKRHSILHSSDKSKYIHKCPIPDCPFTALQKSNLKTHTISVHLKIRTERCTVDPDACNADFCDAPSLIRHEKKVHGYFRKEGEFRPVKPVVRRTRTKRSTDDEIAEPLTQEQLTAMLSSGSLHAISSSPSPSTSTSPSNNSSSGYSSPSPSPSLPSPDALELEYPQYFTYPDASFAPMSVANQLPLDPAIYSTQAPPFYADASYYDLSAPEFVQGCSSASHSAVVPSTQETTYYGTHPPYLSEPEMSFGLLPASSSELATVSLASSEAKVEWSSDLPAPLIAELPSYFAPECPALNPISNNLLDIGSSAMFSSGSEFANISTEFDSFRNEIGMC</sequence>
<feature type="compositionally biased region" description="Low complexity" evidence="2">
    <location>
        <begin position="148"/>
        <end position="175"/>
    </location>
</feature>
<evidence type="ECO:0000313" key="4">
    <source>
        <dbReference type="EMBL" id="KLO08316.1"/>
    </source>
</evidence>
<keyword evidence="1" id="KW-0862">Zinc</keyword>
<evidence type="ECO:0000256" key="1">
    <source>
        <dbReference type="PROSITE-ProRule" id="PRU00042"/>
    </source>
</evidence>
<keyword evidence="1" id="KW-0479">Metal-binding</keyword>
<evidence type="ECO:0000259" key="3">
    <source>
        <dbReference type="PROSITE" id="PS50157"/>
    </source>
</evidence>
<keyword evidence="1" id="KW-0863">Zinc-finger</keyword>
<dbReference type="PROSITE" id="PS00028">
    <property type="entry name" value="ZINC_FINGER_C2H2_1"/>
    <property type="match status" value="1"/>
</dbReference>
<name>A0A0H2RTZ7_9AGAM</name>
<evidence type="ECO:0000256" key="2">
    <source>
        <dbReference type="SAM" id="MobiDB-lite"/>
    </source>
</evidence>
<evidence type="ECO:0000313" key="5">
    <source>
        <dbReference type="Proteomes" id="UP000053477"/>
    </source>
</evidence>
<dbReference type="InterPro" id="IPR013087">
    <property type="entry name" value="Znf_C2H2_type"/>
</dbReference>
<feature type="region of interest" description="Disordered" evidence="2">
    <location>
        <begin position="116"/>
        <end position="135"/>
    </location>
</feature>
<dbReference type="InParanoid" id="A0A0H2RTZ7"/>
<dbReference type="Gene3D" id="3.30.160.60">
    <property type="entry name" value="Classic Zinc Finger"/>
    <property type="match status" value="1"/>
</dbReference>
<accession>A0A0H2RTZ7</accession>
<dbReference type="Pfam" id="PF00096">
    <property type="entry name" value="zf-C2H2"/>
    <property type="match status" value="1"/>
</dbReference>
<dbReference type="AlphaFoldDB" id="A0A0H2RTZ7"/>
<keyword evidence="5" id="KW-1185">Reference proteome</keyword>
<organism evidence="4 5">
    <name type="scientific">Schizopora paradoxa</name>
    <dbReference type="NCBI Taxonomy" id="27342"/>
    <lineage>
        <taxon>Eukaryota</taxon>
        <taxon>Fungi</taxon>
        <taxon>Dikarya</taxon>
        <taxon>Basidiomycota</taxon>
        <taxon>Agaricomycotina</taxon>
        <taxon>Agaricomycetes</taxon>
        <taxon>Hymenochaetales</taxon>
        <taxon>Schizoporaceae</taxon>
        <taxon>Schizopora</taxon>
    </lineage>
</organism>
<gene>
    <name evidence="4" type="ORF">SCHPADRAFT_612822</name>
</gene>
<protein>
    <recommendedName>
        <fullName evidence="3">C2H2-type domain-containing protein</fullName>
    </recommendedName>
</protein>
<feature type="domain" description="C2H2-type" evidence="3">
    <location>
        <begin position="13"/>
        <end position="40"/>
    </location>
</feature>
<dbReference type="Proteomes" id="UP000053477">
    <property type="component" value="Unassembled WGS sequence"/>
</dbReference>
<dbReference type="SUPFAM" id="SSF57667">
    <property type="entry name" value="beta-beta-alpha zinc fingers"/>
    <property type="match status" value="1"/>
</dbReference>
<dbReference type="OrthoDB" id="654211at2759"/>
<dbReference type="InterPro" id="IPR036236">
    <property type="entry name" value="Znf_C2H2_sf"/>
</dbReference>
<dbReference type="GO" id="GO:0008270">
    <property type="term" value="F:zinc ion binding"/>
    <property type="evidence" value="ECO:0007669"/>
    <property type="project" value="UniProtKB-KW"/>
</dbReference>
<feature type="region of interest" description="Disordered" evidence="2">
    <location>
        <begin position="148"/>
        <end position="185"/>
    </location>
</feature>